<proteinExistence type="predicted"/>
<protein>
    <recommendedName>
        <fullName evidence="3">Lipoprotein</fullName>
    </recommendedName>
</protein>
<sequence length="157" mass="17373">MDLRQGKKPVQSRGKWVFPTVMLLLGASVTGCGQDSGYQESLIDVADNLQGTFSLPRGTGVGAPIPLWDTVLIVCPYSDTSLIPERFANEVQNLDTTSTDSVQWLLFSEQNNVSRISIERTAVDFCQGESHPIEYESNQSWNAEKRDGTWSMTPVTD</sequence>
<dbReference type="AlphaFoldDB" id="A0A1H5PCU3"/>
<gene>
    <name evidence="1" type="ORF">SAMN04489740_4036</name>
</gene>
<dbReference type="RefSeq" id="WP_074713496.1">
    <property type="nucleotide sequence ID" value="NZ_FNTV01000002.1"/>
</dbReference>
<evidence type="ECO:0000313" key="2">
    <source>
        <dbReference type="Proteomes" id="UP000182725"/>
    </source>
</evidence>
<name>A0A1H5PCU3_9MICC</name>
<evidence type="ECO:0008006" key="3">
    <source>
        <dbReference type="Google" id="ProtNLM"/>
    </source>
</evidence>
<reference evidence="1 2" key="1">
    <citation type="submission" date="2016-10" db="EMBL/GenBank/DDBJ databases">
        <authorList>
            <person name="de Groot N.N."/>
        </authorList>
    </citation>
    <scope>NUCLEOTIDE SEQUENCE [LARGE SCALE GENOMIC DNA]</scope>
    <source>
        <strain evidence="1 2">DSM 22274</strain>
    </source>
</reference>
<evidence type="ECO:0000313" key="1">
    <source>
        <dbReference type="EMBL" id="SEF10817.1"/>
    </source>
</evidence>
<dbReference type="Proteomes" id="UP000182725">
    <property type="component" value="Unassembled WGS sequence"/>
</dbReference>
<accession>A0A1H5PCU3</accession>
<dbReference type="EMBL" id="FNTV01000002">
    <property type="protein sequence ID" value="SEF10817.1"/>
    <property type="molecule type" value="Genomic_DNA"/>
</dbReference>
<dbReference type="PROSITE" id="PS51257">
    <property type="entry name" value="PROKAR_LIPOPROTEIN"/>
    <property type="match status" value="1"/>
</dbReference>
<organism evidence="1 2">
    <name type="scientific">Arthrobacter alpinus</name>
    <dbReference type="NCBI Taxonomy" id="656366"/>
    <lineage>
        <taxon>Bacteria</taxon>
        <taxon>Bacillati</taxon>
        <taxon>Actinomycetota</taxon>
        <taxon>Actinomycetes</taxon>
        <taxon>Micrococcales</taxon>
        <taxon>Micrococcaceae</taxon>
        <taxon>Arthrobacter</taxon>
    </lineage>
</organism>